<dbReference type="PATRIC" id="fig|1086011.3.peg.581"/>
<dbReference type="InterPro" id="IPR036108">
    <property type="entry name" value="4pyrrol_syn_uPrphyn_synt_sf"/>
</dbReference>
<keyword evidence="3" id="KW-1185">Reference proteome</keyword>
<sequence>MSQTSILSTKTLSEEQRQVFLDANFDLLEQDFIEIKNNLFELNSINNNLIFSSQNAVLSLIEQSGWEVLKAKPVFCVGIKTKELLEANGFTVDVYLDYASELAEIITLIYNKESYTFLSGNLRKETLPEALKNAGITFNEIEVYETKLAPFKISEQENFDGILFFSPSAVESYLTNNKIKNEVCFCVGNTTAKSLELNKVKNIVIAEIPTIEDVIVEVIAYYNTEESTEPLDKI</sequence>
<dbReference type="AlphaFoldDB" id="H7FNC1"/>
<dbReference type="OrthoDB" id="1523900at2"/>
<dbReference type="Pfam" id="PF02602">
    <property type="entry name" value="HEM4"/>
    <property type="match status" value="1"/>
</dbReference>
<evidence type="ECO:0000259" key="1">
    <source>
        <dbReference type="Pfam" id="PF02602"/>
    </source>
</evidence>
<dbReference type="EMBL" id="AHKF01000010">
    <property type="protein sequence ID" value="EIA09910.1"/>
    <property type="molecule type" value="Genomic_DNA"/>
</dbReference>
<dbReference type="InterPro" id="IPR003754">
    <property type="entry name" value="4pyrrol_synth_uPrphyn_synth"/>
</dbReference>
<evidence type="ECO:0000313" key="2">
    <source>
        <dbReference type="EMBL" id="EIA09910.1"/>
    </source>
</evidence>
<proteinExistence type="predicted"/>
<name>H7FNC1_FLAFP</name>
<feature type="domain" description="Tetrapyrrole biosynthesis uroporphyrinogen III synthase" evidence="1">
    <location>
        <begin position="35"/>
        <end position="215"/>
    </location>
</feature>
<dbReference type="GO" id="GO:0004852">
    <property type="term" value="F:uroporphyrinogen-III synthase activity"/>
    <property type="evidence" value="ECO:0007669"/>
    <property type="project" value="UniProtKB-EC"/>
</dbReference>
<accession>H7FNC1</accession>
<evidence type="ECO:0000313" key="3">
    <source>
        <dbReference type="Proteomes" id="UP000005566"/>
    </source>
</evidence>
<dbReference type="Proteomes" id="UP000005566">
    <property type="component" value="Unassembled WGS sequence"/>
</dbReference>
<dbReference type="InterPro" id="IPR039793">
    <property type="entry name" value="UROS/Hem4"/>
</dbReference>
<dbReference type="eggNOG" id="COG1587">
    <property type="taxonomic scope" value="Bacteria"/>
</dbReference>
<reference evidence="2 3" key="1">
    <citation type="journal article" date="2014" name="Acta Crystallogr. D">
        <title>Structure-based characterization and antifreeze properties of a hyperactive ice-binding protein from the Antarctic bacterium Flavobacterium frigoris PS1.</title>
        <authorList>
            <person name="Do H."/>
            <person name="Kim S.J."/>
            <person name="Kim H.J."/>
            <person name="Lee J.H."/>
        </authorList>
    </citation>
    <scope>NUCLEOTIDE SEQUENCE [LARGE SCALE GENOMIC DNA]</scope>
    <source>
        <strain evidence="2 3">PS1</strain>
    </source>
</reference>
<dbReference type="GO" id="GO:0005829">
    <property type="term" value="C:cytosol"/>
    <property type="evidence" value="ECO:0007669"/>
    <property type="project" value="TreeGrafter"/>
</dbReference>
<gene>
    <name evidence="2" type="ORF">HJ01_00592</name>
</gene>
<dbReference type="PANTHER" id="PTHR12390">
    <property type="entry name" value="UROPORPHYRINOGEN III SYNTHASE"/>
    <property type="match status" value="1"/>
</dbReference>
<organism evidence="2 3">
    <name type="scientific">Flavobacterium frigoris (strain PS1)</name>
    <dbReference type="NCBI Taxonomy" id="1086011"/>
    <lineage>
        <taxon>Bacteria</taxon>
        <taxon>Pseudomonadati</taxon>
        <taxon>Bacteroidota</taxon>
        <taxon>Flavobacteriia</taxon>
        <taxon>Flavobacteriales</taxon>
        <taxon>Flavobacteriaceae</taxon>
        <taxon>Flavobacterium</taxon>
    </lineage>
</organism>
<comment type="caution">
    <text evidence="2">The sequence shown here is derived from an EMBL/GenBank/DDBJ whole genome shotgun (WGS) entry which is preliminary data.</text>
</comment>
<dbReference type="STRING" id="1086011.HJ01_00592"/>
<keyword evidence="2" id="KW-0456">Lyase</keyword>
<dbReference type="Gene3D" id="3.40.50.10090">
    <property type="match status" value="2"/>
</dbReference>
<dbReference type="RefSeq" id="WP_007136769.1">
    <property type="nucleotide sequence ID" value="NZ_AHKF01000010.1"/>
</dbReference>
<dbReference type="PANTHER" id="PTHR12390:SF0">
    <property type="entry name" value="UROPORPHYRINOGEN-III SYNTHASE"/>
    <property type="match status" value="1"/>
</dbReference>
<dbReference type="SUPFAM" id="SSF69618">
    <property type="entry name" value="HemD-like"/>
    <property type="match status" value="1"/>
</dbReference>
<protein>
    <submittedName>
        <fullName evidence="2">Uroporphyrinogen-III synthase</fullName>
        <ecNumber evidence="2">4.2.1.75</ecNumber>
    </submittedName>
</protein>
<dbReference type="GO" id="GO:0006780">
    <property type="term" value="P:uroporphyrinogen III biosynthetic process"/>
    <property type="evidence" value="ECO:0007669"/>
    <property type="project" value="InterPro"/>
</dbReference>
<dbReference type="EC" id="4.2.1.75" evidence="2"/>
<dbReference type="CDD" id="cd06578">
    <property type="entry name" value="HemD"/>
    <property type="match status" value="1"/>
</dbReference>